<comment type="caution">
    <text evidence="2">The sequence shown here is derived from an EMBL/GenBank/DDBJ whole genome shotgun (WGS) entry which is preliminary data.</text>
</comment>
<sequence length="65" mass="7798">MSYRLLTNERALVLPFALILLSFVAMYTLFLIGIYETNIKLYDEMEIYMEKEIQSLYNMLIHKKT</sequence>
<gene>
    <name evidence="2" type="ORF">DEX24_07950</name>
</gene>
<organism evidence="2 3">
    <name type="scientific">Kurthia sibirica</name>
    <dbReference type="NCBI Taxonomy" id="202750"/>
    <lineage>
        <taxon>Bacteria</taxon>
        <taxon>Bacillati</taxon>
        <taxon>Bacillota</taxon>
        <taxon>Bacilli</taxon>
        <taxon>Bacillales</taxon>
        <taxon>Caryophanaceae</taxon>
        <taxon>Kurthia</taxon>
    </lineage>
</organism>
<dbReference type="RefSeq" id="WP_109305890.1">
    <property type="nucleotide sequence ID" value="NZ_BJUF01000017.1"/>
</dbReference>
<dbReference type="Proteomes" id="UP000245938">
    <property type="component" value="Unassembled WGS sequence"/>
</dbReference>
<feature type="transmembrane region" description="Helical" evidence="1">
    <location>
        <begin position="12"/>
        <end position="35"/>
    </location>
</feature>
<name>A0A2U3ALZ0_9BACL</name>
<evidence type="ECO:0000313" key="2">
    <source>
        <dbReference type="EMBL" id="PWI25531.1"/>
    </source>
</evidence>
<accession>A0A2U3ALZ0</accession>
<evidence type="ECO:0000256" key="1">
    <source>
        <dbReference type="SAM" id="Phobius"/>
    </source>
</evidence>
<protein>
    <submittedName>
        <fullName evidence="2">Uncharacterized protein</fullName>
    </submittedName>
</protein>
<reference evidence="2 3" key="1">
    <citation type="submission" date="2018-05" db="EMBL/GenBank/DDBJ databases">
        <title>Kurthia sibirica genome sequence.</title>
        <authorList>
            <person name="Maclea K.S."/>
            <person name="Goen A.E."/>
        </authorList>
    </citation>
    <scope>NUCLEOTIDE SEQUENCE [LARGE SCALE GENOMIC DNA]</scope>
    <source>
        <strain evidence="2 3">ATCC 49154</strain>
    </source>
</reference>
<dbReference type="EMBL" id="QFVR01000008">
    <property type="protein sequence ID" value="PWI25531.1"/>
    <property type="molecule type" value="Genomic_DNA"/>
</dbReference>
<keyword evidence="1" id="KW-0472">Membrane</keyword>
<keyword evidence="1" id="KW-0812">Transmembrane</keyword>
<proteinExistence type="predicted"/>
<keyword evidence="3" id="KW-1185">Reference proteome</keyword>
<keyword evidence="1" id="KW-1133">Transmembrane helix</keyword>
<evidence type="ECO:0000313" key="3">
    <source>
        <dbReference type="Proteomes" id="UP000245938"/>
    </source>
</evidence>
<dbReference type="AlphaFoldDB" id="A0A2U3ALZ0"/>